<keyword evidence="2" id="KW-0812">Transmembrane</keyword>
<comment type="caution">
    <text evidence="3">The sequence shown here is derived from an EMBL/GenBank/DDBJ whole genome shotgun (WGS) entry which is preliminary data.</text>
</comment>
<sequence>MAIDHVTRARRVRTSAPIPGGEPASPRVPLERRAVWALGLPTVAVFLAAALMQVAITVSGPHPWLLATFGLDGEHNVPAFWNSVLLLAIAAAALLLSVLTPTGRTPSAGLWRLAAVAATYLSMDEALSLHEKLGRPVNWLSERWGVDVPTYTWVIPGAVIVMAAGVLGVRVVASLPRDVRLGLVAGVATYVSGALVVETVNGALFAAGRHSLYALSTGVEELLEMTGCLVVACVLLRLVDLHPVTRVMTLRAAASPRVESDDSADLTTSD</sequence>
<accession>A0A512DDY3</accession>
<gene>
    <name evidence="3" type="ORF">CAE01nite_23820</name>
</gene>
<reference evidence="3 4" key="1">
    <citation type="submission" date="2019-07" db="EMBL/GenBank/DDBJ databases">
        <title>Whole genome shotgun sequence of Cellulomonas aerilata NBRC 106308.</title>
        <authorList>
            <person name="Hosoyama A."/>
            <person name="Uohara A."/>
            <person name="Ohji S."/>
            <person name="Ichikawa N."/>
        </authorList>
    </citation>
    <scope>NUCLEOTIDE SEQUENCE [LARGE SCALE GENOMIC DNA]</scope>
    <source>
        <strain evidence="3 4">NBRC 106308</strain>
    </source>
</reference>
<name>A0A512DDY3_9CELL</name>
<keyword evidence="4" id="KW-1185">Reference proteome</keyword>
<keyword evidence="2" id="KW-0472">Membrane</keyword>
<dbReference type="EMBL" id="BJYY01000015">
    <property type="protein sequence ID" value="GEO34657.1"/>
    <property type="molecule type" value="Genomic_DNA"/>
</dbReference>
<dbReference type="Proteomes" id="UP000321181">
    <property type="component" value="Unassembled WGS sequence"/>
</dbReference>
<evidence type="ECO:0000313" key="4">
    <source>
        <dbReference type="Proteomes" id="UP000321181"/>
    </source>
</evidence>
<dbReference type="OrthoDB" id="4945139at2"/>
<dbReference type="RefSeq" id="WP_146904677.1">
    <property type="nucleotide sequence ID" value="NZ_BAAARM010000004.1"/>
</dbReference>
<feature type="region of interest" description="Disordered" evidence="1">
    <location>
        <begin position="1"/>
        <end position="26"/>
    </location>
</feature>
<dbReference type="AlphaFoldDB" id="A0A512DDY3"/>
<proteinExistence type="predicted"/>
<feature type="transmembrane region" description="Helical" evidence="2">
    <location>
        <begin position="35"/>
        <end position="59"/>
    </location>
</feature>
<feature type="transmembrane region" description="Helical" evidence="2">
    <location>
        <begin position="150"/>
        <end position="169"/>
    </location>
</feature>
<feature type="transmembrane region" description="Helical" evidence="2">
    <location>
        <begin position="79"/>
        <end position="98"/>
    </location>
</feature>
<keyword evidence="2" id="KW-1133">Transmembrane helix</keyword>
<evidence type="ECO:0000256" key="1">
    <source>
        <dbReference type="SAM" id="MobiDB-lite"/>
    </source>
</evidence>
<evidence type="ECO:0000256" key="2">
    <source>
        <dbReference type="SAM" id="Phobius"/>
    </source>
</evidence>
<feature type="transmembrane region" description="Helical" evidence="2">
    <location>
        <begin position="181"/>
        <end position="207"/>
    </location>
</feature>
<evidence type="ECO:0000313" key="3">
    <source>
        <dbReference type="EMBL" id="GEO34657.1"/>
    </source>
</evidence>
<protein>
    <submittedName>
        <fullName evidence="3">Uncharacterized protein</fullName>
    </submittedName>
</protein>
<organism evidence="3 4">
    <name type="scientific">Cellulomonas aerilata</name>
    <dbReference type="NCBI Taxonomy" id="515326"/>
    <lineage>
        <taxon>Bacteria</taxon>
        <taxon>Bacillati</taxon>
        <taxon>Actinomycetota</taxon>
        <taxon>Actinomycetes</taxon>
        <taxon>Micrococcales</taxon>
        <taxon>Cellulomonadaceae</taxon>
        <taxon>Cellulomonas</taxon>
    </lineage>
</organism>